<dbReference type="SUPFAM" id="SSF55979">
    <property type="entry name" value="DNA clamp"/>
    <property type="match status" value="3"/>
</dbReference>
<dbReference type="NCBIfam" id="TIGR00663">
    <property type="entry name" value="dnan"/>
    <property type="match status" value="1"/>
</dbReference>
<evidence type="ECO:0000259" key="11">
    <source>
        <dbReference type="Pfam" id="PF02767"/>
    </source>
</evidence>
<keyword evidence="8" id="KW-0238">DNA-binding</keyword>
<dbReference type="InterPro" id="IPR022635">
    <property type="entry name" value="DNA_polIII_beta_C"/>
</dbReference>
<feature type="domain" description="DNA polymerase III beta sliding clamp central" evidence="11">
    <location>
        <begin position="128"/>
        <end position="240"/>
    </location>
</feature>
<evidence type="ECO:0000256" key="3">
    <source>
        <dbReference type="ARBA" id="ARBA00022490"/>
    </source>
</evidence>
<evidence type="ECO:0000256" key="4">
    <source>
        <dbReference type="ARBA" id="ARBA00022679"/>
    </source>
</evidence>
<keyword evidence="4 9" id="KW-0808">Transferase</keyword>
<evidence type="ECO:0000256" key="1">
    <source>
        <dbReference type="ARBA" id="ARBA00004496"/>
    </source>
</evidence>
<evidence type="ECO:0000259" key="10">
    <source>
        <dbReference type="Pfam" id="PF00712"/>
    </source>
</evidence>
<comment type="caution">
    <text evidence="13">The sequence shown here is derived from an EMBL/GenBank/DDBJ whole genome shotgun (WGS) entry which is preliminary data.</text>
</comment>
<comment type="subcellular location">
    <subcellularLocation>
        <location evidence="1 9">Cytoplasm</location>
    </subcellularLocation>
</comment>
<evidence type="ECO:0000259" key="12">
    <source>
        <dbReference type="Pfam" id="PF02768"/>
    </source>
</evidence>
<protein>
    <recommendedName>
        <fullName evidence="9">Beta sliding clamp</fullName>
    </recommendedName>
</protein>
<organism evidence="13 14">
    <name type="scientific">Slackia exigua (strain ATCC 700122 / DSM 15923 / CIP 105133 / JCM 11022 / KCTC 5966 / S-7)</name>
    <dbReference type="NCBI Taxonomy" id="649764"/>
    <lineage>
        <taxon>Bacteria</taxon>
        <taxon>Bacillati</taxon>
        <taxon>Actinomycetota</taxon>
        <taxon>Coriobacteriia</taxon>
        <taxon>Eggerthellales</taxon>
        <taxon>Eggerthellaceae</taxon>
        <taxon>Slackia</taxon>
    </lineage>
</organism>
<evidence type="ECO:0000256" key="2">
    <source>
        <dbReference type="ARBA" id="ARBA00010752"/>
    </source>
</evidence>
<gene>
    <name evidence="13" type="primary">dnaN</name>
    <name evidence="13" type="ORF">HMPREF0762_01212</name>
</gene>
<dbReference type="PANTHER" id="PTHR30478:SF0">
    <property type="entry name" value="BETA SLIDING CLAMP"/>
    <property type="match status" value="1"/>
</dbReference>
<dbReference type="InterPro" id="IPR046938">
    <property type="entry name" value="DNA_clamp_sf"/>
</dbReference>
<name>D0WHH4_SLAES</name>
<dbReference type="GO" id="GO:0005737">
    <property type="term" value="C:cytoplasm"/>
    <property type="evidence" value="ECO:0007669"/>
    <property type="project" value="UniProtKB-SubCell"/>
</dbReference>
<keyword evidence="6 9" id="KW-0235">DNA replication</keyword>
<dbReference type="RefSeq" id="WP_006362468.1">
    <property type="nucleotide sequence ID" value="NZ_GG700630.1"/>
</dbReference>
<dbReference type="eggNOG" id="COG0592">
    <property type="taxonomic scope" value="Bacteria"/>
</dbReference>
<keyword evidence="7 9" id="KW-0239">DNA-directed DNA polymerase</keyword>
<dbReference type="Gene3D" id="3.70.10.10">
    <property type="match status" value="1"/>
</dbReference>
<dbReference type="STRING" id="649764.HMPREF0762_01212"/>
<evidence type="ECO:0000256" key="8">
    <source>
        <dbReference type="ARBA" id="ARBA00023125"/>
    </source>
</evidence>
<keyword evidence="14" id="KW-1185">Reference proteome</keyword>
<comment type="function">
    <text evidence="9">Confers DNA tethering and processivity to DNA polymerases and other proteins. Acts as a clamp, forming a ring around DNA (a reaction catalyzed by the clamp-loading complex) which diffuses in an ATP-independent manner freely and bidirectionally along dsDNA. Initially characterized for its ability to contact the catalytic subunit of DNA polymerase III (Pol III), a complex, multichain enzyme responsible for most of the replicative synthesis in bacteria; Pol III exhibits 3'-5' exonuclease proofreading activity. The beta chain is required for initiation of replication as well as for processivity of DNA replication.</text>
</comment>
<feature type="domain" description="DNA polymerase III beta sliding clamp C-terminal" evidence="12">
    <location>
        <begin position="245"/>
        <end position="363"/>
    </location>
</feature>
<dbReference type="GO" id="GO:0003677">
    <property type="term" value="F:DNA binding"/>
    <property type="evidence" value="ECO:0007669"/>
    <property type="project" value="UniProtKB-UniRule"/>
</dbReference>
<dbReference type="Proteomes" id="UP000006001">
    <property type="component" value="Unassembled WGS sequence"/>
</dbReference>
<dbReference type="PIRSF" id="PIRSF000804">
    <property type="entry name" value="DNA_pol_III_b"/>
    <property type="match status" value="1"/>
</dbReference>
<dbReference type="OrthoDB" id="468978at2"/>
<dbReference type="EMBL" id="ACUX02000007">
    <property type="protein sequence ID" value="EEZ61138.1"/>
    <property type="molecule type" value="Genomic_DNA"/>
</dbReference>
<dbReference type="Pfam" id="PF02768">
    <property type="entry name" value="DNA_pol3_beta_3"/>
    <property type="match status" value="1"/>
</dbReference>
<dbReference type="InterPro" id="IPR022637">
    <property type="entry name" value="DNA_polIII_beta_cen"/>
</dbReference>
<dbReference type="InterPro" id="IPR022634">
    <property type="entry name" value="DNA_polIII_beta_N"/>
</dbReference>
<comment type="subunit">
    <text evidence="9">Forms a ring-shaped head-to-tail homodimer around DNA.</text>
</comment>
<dbReference type="Pfam" id="PF02767">
    <property type="entry name" value="DNA_pol3_beta_2"/>
    <property type="match status" value="1"/>
</dbReference>
<dbReference type="SMART" id="SM00480">
    <property type="entry name" value="POL3Bc"/>
    <property type="match status" value="1"/>
</dbReference>
<accession>D0WHH4</accession>
<dbReference type="GO" id="GO:0008408">
    <property type="term" value="F:3'-5' exonuclease activity"/>
    <property type="evidence" value="ECO:0007669"/>
    <property type="project" value="InterPro"/>
</dbReference>
<sequence length="364" mass="39814">MKFSINKTEFLNALGIAGKGIASRSTIPILSGVYIKTLGTSLELKGTDSERAIRCTVSALIDEDGECVVPERLLYDIVKSFPDAAITMEVDETQALISCDKTSFTLKVFDPADFPAFPDIDVNTKASISFKAFSQAVKRVAKVASKDQGRPALTGVLITTIPDGMRLVATDSYRLAMDDIPCENPTEGFEALVSGSFMQEVASLPEKEESIEICLSSNHVVFTYGSIVFINRRIEARFPNYQQLLTDSYTTRTEFETAGILAAVRRVGLMSSLSAPIKFDIESSTATALLSTVSQDMGSAEESLSCDVEGENIEIALNHQYVVDGLSSIPTDKVFLETRTSMMPGIFRAQDPERFLYLLMPVRI</sequence>
<proteinExistence type="inferred from homology"/>
<dbReference type="Gene3D" id="3.10.150.10">
    <property type="entry name" value="DNA Polymerase III, subunit A, domain 2"/>
    <property type="match status" value="1"/>
</dbReference>
<dbReference type="PANTHER" id="PTHR30478">
    <property type="entry name" value="DNA POLYMERASE III SUBUNIT BETA"/>
    <property type="match status" value="1"/>
</dbReference>
<dbReference type="GO" id="GO:0006271">
    <property type="term" value="P:DNA strand elongation involved in DNA replication"/>
    <property type="evidence" value="ECO:0007669"/>
    <property type="project" value="TreeGrafter"/>
</dbReference>
<dbReference type="InterPro" id="IPR001001">
    <property type="entry name" value="DNA_polIII_beta"/>
</dbReference>
<dbReference type="HOGENOM" id="CLU_038149_2_1_11"/>
<evidence type="ECO:0000256" key="7">
    <source>
        <dbReference type="ARBA" id="ARBA00022932"/>
    </source>
</evidence>
<dbReference type="GO" id="GO:0003887">
    <property type="term" value="F:DNA-directed DNA polymerase activity"/>
    <property type="evidence" value="ECO:0007669"/>
    <property type="project" value="UniProtKB-UniRule"/>
</dbReference>
<evidence type="ECO:0000256" key="9">
    <source>
        <dbReference type="PIRNR" id="PIRNR000804"/>
    </source>
</evidence>
<feature type="domain" description="DNA polymerase III beta sliding clamp N-terminal" evidence="10">
    <location>
        <begin position="1"/>
        <end position="117"/>
    </location>
</feature>
<evidence type="ECO:0000313" key="14">
    <source>
        <dbReference type="Proteomes" id="UP000006001"/>
    </source>
</evidence>
<evidence type="ECO:0000256" key="5">
    <source>
        <dbReference type="ARBA" id="ARBA00022695"/>
    </source>
</evidence>
<keyword evidence="3 9" id="KW-0963">Cytoplasm</keyword>
<dbReference type="Pfam" id="PF00712">
    <property type="entry name" value="DNA_pol3_beta"/>
    <property type="match status" value="1"/>
</dbReference>
<dbReference type="GeneID" id="85007733"/>
<dbReference type="CDD" id="cd00140">
    <property type="entry name" value="beta_clamp"/>
    <property type="match status" value="1"/>
</dbReference>
<keyword evidence="5 9" id="KW-0548">Nucleotidyltransferase</keyword>
<dbReference type="AlphaFoldDB" id="D0WHH4"/>
<reference evidence="13" key="1">
    <citation type="submission" date="2009-10" db="EMBL/GenBank/DDBJ databases">
        <authorList>
            <person name="Weinstock G."/>
            <person name="Sodergren E."/>
            <person name="Clifton S."/>
            <person name="Fulton L."/>
            <person name="Fulton B."/>
            <person name="Courtney L."/>
            <person name="Fronick C."/>
            <person name="Harrison M."/>
            <person name="Strong C."/>
            <person name="Farmer C."/>
            <person name="Delahaunty K."/>
            <person name="Markovic C."/>
            <person name="Hall O."/>
            <person name="Minx P."/>
            <person name="Tomlinson C."/>
            <person name="Mitreva M."/>
            <person name="Nelson J."/>
            <person name="Hou S."/>
            <person name="Wollam A."/>
            <person name="Pepin K.H."/>
            <person name="Johnson M."/>
            <person name="Bhonagiri V."/>
            <person name="Nash W.E."/>
            <person name="Warren W."/>
            <person name="Chinwalla A."/>
            <person name="Mardis E.R."/>
            <person name="Wilson R.K."/>
        </authorList>
    </citation>
    <scope>NUCLEOTIDE SEQUENCE [LARGE SCALE GENOMIC DNA]</scope>
    <source>
        <strain evidence="13">ATCC 700122</strain>
    </source>
</reference>
<comment type="similarity">
    <text evidence="2 9">Belongs to the beta sliding clamp family.</text>
</comment>
<evidence type="ECO:0000256" key="6">
    <source>
        <dbReference type="ARBA" id="ARBA00022705"/>
    </source>
</evidence>
<dbReference type="GO" id="GO:0009360">
    <property type="term" value="C:DNA polymerase III complex"/>
    <property type="evidence" value="ECO:0007669"/>
    <property type="project" value="InterPro"/>
</dbReference>
<evidence type="ECO:0000313" key="13">
    <source>
        <dbReference type="EMBL" id="EEZ61138.1"/>
    </source>
</evidence>